<dbReference type="AlphaFoldDB" id="A0A510JE85"/>
<dbReference type="EMBL" id="AP019823">
    <property type="protein sequence ID" value="BBM37629.1"/>
    <property type="molecule type" value="Genomic_DNA"/>
</dbReference>
<evidence type="ECO:0008006" key="3">
    <source>
        <dbReference type="Google" id="ProtNLM"/>
    </source>
</evidence>
<proteinExistence type="predicted"/>
<dbReference type="InterPro" id="IPR036514">
    <property type="entry name" value="SGNH_hydro_sf"/>
</dbReference>
<dbReference type="Proteomes" id="UP000321892">
    <property type="component" value="Chromosome"/>
</dbReference>
<gene>
    <name evidence="1" type="ORF">JCM16775_0314</name>
</gene>
<evidence type="ECO:0000313" key="1">
    <source>
        <dbReference type="EMBL" id="BBM37629.1"/>
    </source>
</evidence>
<dbReference type="OrthoDB" id="9796461at2"/>
<protein>
    <recommendedName>
        <fullName evidence="3">Acyltransferase</fullName>
    </recommendedName>
</protein>
<reference evidence="1 2" key="1">
    <citation type="submission" date="2019-07" db="EMBL/GenBank/DDBJ databases">
        <title>Complete Genome Sequence of Leptotrichia hofstadii Strain JCM16775.</title>
        <authorList>
            <person name="Watanabe S."/>
            <person name="Cui L."/>
        </authorList>
    </citation>
    <scope>NUCLEOTIDE SEQUENCE [LARGE SCALE GENOMIC DNA]</scope>
    <source>
        <strain evidence="1 2">JCM16775</strain>
    </source>
</reference>
<dbReference type="RefSeq" id="WP_026745242.1">
    <property type="nucleotide sequence ID" value="NZ_AP019823.1"/>
</dbReference>
<sequence>MKKFLFILVILVFGSGIIIAKEMFSGKVPEDIVFVGDSIMNSSKQYIGPNFKNPYFDTKISRQFSTLPGIVTKLVEDNKLKTVLVVHLGTNGKFTDKDFDYVMEMANGKDVFFMNTAHKDPWEQEVNRKLKEKVDQYPNAYLIDWYSYAKGKNEYFYKDRTHLNDKGQRYYADFLTNEIKKHYLGENDKAKTPKDNSSNAQEKIIKMDKIIDLRKQ</sequence>
<name>A0A510JE85_9FUSO</name>
<dbReference type="KEGG" id="lhf:JCM16775_0314"/>
<dbReference type="Gene3D" id="3.40.50.1110">
    <property type="entry name" value="SGNH hydrolase"/>
    <property type="match status" value="1"/>
</dbReference>
<keyword evidence="2" id="KW-1185">Reference proteome</keyword>
<organism evidence="1 2">
    <name type="scientific">Leptotrichia hofstadii</name>
    <dbReference type="NCBI Taxonomy" id="157688"/>
    <lineage>
        <taxon>Bacteria</taxon>
        <taxon>Fusobacteriati</taxon>
        <taxon>Fusobacteriota</taxon>
        <taxon>Fusobacteriia</taxon>
        <taxon>Fusobacteriales</taxon>
        <taxon>Leptotrichiaceae</taxon>
        <taxon>Leptotrichia</taxon>
    </lineage>
</organism>
<accession>A0A510JE85</accession>
<evidence type="ECO:0000313" key="2">
    <source>
        <dbReference type="Proteomes" id="UP000321892"/>
    </source>
</evidence>
<dbReference type="SUPFAM" id="SSF52266">
    <property type="entry name" value="SGNH hydrolase"/>
    <property type="match status" value="1"/>
</dbReference>